<accession>A0AAW0GI20</accession>
<dbReference type="PANTHER" id="PTHR11129">
    <property type="entry name" value="PROTEIN FARNESYLTRANSFERASE ALPHA SUBUNIT/RAB GERANYLGERANYL TRANSFERASE ALPHA SUBUNIT"/>
    <property type="match status" value="1"/>
</dbReference>
<dbReference type="PANTHER" id="PTHR11129:SF2">
    <property type="entry name" value="GERANYLGERANYL TRANSFERASE TYPE-2 SUBUNIT ALPHA"/>
    <property type="match status" value="1"/>
</dbReference>
<comment type="caution">
    <text evidence="7">The sequence shown here is derived from an EMBL/GenBank/DDBJ whole genome shotgun (WGS) entry which is preliminary data.</text>
</comment>
<dbReference type="Proteomes" id="UP001385951">
    <property type="component" value="Unassembled WGS sequence"/>
</dbReference>
<name>A0AAW0GI20_9APHY</name>
<protein>
    <recommendedName>
        <fullName evidence="6">Geranylgeranyl transferase type-2 subunit alpha</fullName>
        <ecNumber evidence="6">2.5.1.60</ecNumber>
    </recommendedName>
    <alternativeName>
        <fullName evidence="6">Geranylgeranyl transferase type II subunit alpha</fullName>
    </alternativeName>
</protein>
<dbReference type="EC" id="2.5.1.60" evidence="6"/>
<dbReference type="SUPFAM" id="SSF48439">
    <property type="entry name" value="Protein prenylyltransferase"/>
    <property type="match status" value="1"/>
</dbReference>
<keyword evidence="4" id="KW-0677">Repeat</keyword>
<dbReference type="GO" id="GO:0005968">
    <property type="term" value="C:Rab-protein geranylgeranyltransferase complex"/>
    <property type="evidence" value="ECO:0007669"/>
    <property type="project" value="TreeGrafter"/>
</dbReference>
<comment type="similarity">
    <text evidence="1 6">Belongs to the protein prenyltransferase subunit alpha family.</text>
</comment>
<gene>
    <name evidence="7" type="ORF">QCA50_002880</name>
</gene>
<evidence type="ECO:0000256" key="4">
    <source>
        <dbReference type="ARBA" id="ARBA00022737"/>
    </source>
</evidence>
<evidence type="ECO:0000256" key="3">
    <source>
        <dbReference type="ARBA" id="ARBA00022679"/>
    </source>
</evidence>
<organism evidence="7 8">
    <name type="scientific">Cerrena zonata</name>
    <dbReference type="NCBI Taxonomy" id="2478898"/>
    <lineage>
        <taxon>Eukaryota</taxon>
        <taxon>Fungi</taxon>
        <taxon>Dikarya</taxon>
        <taxon>Basidiomycota</taxon>
        <taxon>Agaricomycotina</taxon>
        <taxon>Agaricomycetes</taxon>
        <taxon>Polyporales</taxon>
        <taxon>Cerrenaceae</taxon>
        <taxon>Cerrena</taxon>
    </lineage>
</organism>
<keyword evidence="3 6" id="KW-0808">Transferase</keyword>
<dbReference type="PROSITE" id="PS51147">
    <property type="entry name" value="PFTA"/>
    <property type="match status" value="4"/>
</dbReference>
<keyword evidence="8" id="KW-1185">Reference proteome</keyword>
<evidence type="ECO:0000256" key="5">
    <source>
        <dbReference type="ARBA" id="ARBA00047658"/>
    </source>
</evidence>
<dbReference type="EMBL" id="JASBNA010000003">
    <property type="protein sequence ID" value="KAK7693313.1"/>
    <property type="molecule type" value="Genomic_DNA"/>
</dbReference>
<evidence type="ECO:0000256" key="6">
    <source>
        <dbReference type="RuleBase" id="RU367120"/>
    </source>
</evidence>
<dbReference type="GO" id="GO:0097354">
    <property type="term" value="P:prenylation"/>
    <property type="evidence" value="ECO:0007669"/>
    <property type="project" value="UniProtKB-UniRule"/>
</dbReference>
<comment type="function">
    <text evidence="6">Catalyzes the transfer of a geranyl-geranyl moiety from geranyl-geranyl pyrophosphate to cysteines occuring in specific C-terminal amino acid sequences.</text>
</comment>
<dbReference type="GO" id="GO:0004663">
    <property type="term" value="F:Rab geranylgeranyltransferase activity"/>
    <property type="evidence" value="ECO:0007669"/>
    <property type="project" value="UniProtKB-UniRule"/>
</dbReference>
<dbReference type="Gene3D" id="1.25.40.120">
    <property type="entry name" value="Protein prenylyltransferase"/>
    <property type="match status" value="1"/>
</dbReference>
<comment type="catalytic activity">
    <reaction evidence="5 6">
        <text>geranylgeranyl diphosphate + L-cysteinyl-[protein] = S-geranylgeranyl-L-cysteinyl-[protein] + diphosphate</text>
        <dbReference type="Rhea" id="RHEA:21240"/>
        <dbReference type="Rhea" id="RHEA-COMP:10131"/>
        <dbReference type="Rhea" id="RHEA-COMP:11537"/>
        <dbReference type="ChEBI" id="CHEBI:29950"/>
        <dbReference type="ChEBI" id="CHEBI:33019"/>
        <dbReference type="ChEBI" id="CHEBI:57533"/>
        <dbReference type="ChEBI" id="CHEBI:86021"/>
        <dbReference type="EC" id="2.5.1.60"/>
    </reaction>
</comment>
<proteinExistence type="inferred from homology"/>
<dbReference type="AlphaFoldDB" id="A0AAW0GI20"/>
<sequence length="264" mass="31042">MFTTSLFPQSSPSKVNEYLSDDLSLTFGLLREHPKVYWIWNHRRWCLENIPDGPSEEDIDGWRNATWKKELFVVEKMLEADARNFHAWNYRRYILATMTSPPPPKSELAYTTRKIESNFSNFSAWHQRSKVLLTLWESGELDRAKSIEEDFELVRNAMYTDPDDQSVWIYHAWLIGEGNDVPRLQFEITSIQELLDEQPDSKWCMESLVRYKRLLVTKHAATVGNEAVRSLVDGCLELLEKLRAIDPPRRRRYEEIAEGIKSSR</sequence>
<reference evidence="7 8" key="1">
    <citation type="submission" date="2022-09" db="EMBL/GenBank/DDBJ databases">
        <authorList>
            <person name="Palmer J.M."/>
        </authorList>
    </citation>
    <scope>NUCLEOTIDE SEQUENCE [LARGE SCALE GENOMIC DNA]</scope>
    <source>
        <strain evidence="7 8">DSM 7382</strain>
    </source>
</reference>
<evidence type="ECO:0000256" key="1">
    <source>
        <dbReference type="ARBA" id="ARBA00006734"/>
    </source>
</evidence>
<keyword evidence="2 6" id="KW-0637">Prenyltransferase</keyword>
<dbReference type="Pfam" id="PF01239">
    <property type="entry name" value="PPTA"/>
    <property type="match status" value="4"/>
</dbReference>
<evidence type="ECO:0000313" key="7">
    <source>
        <dbReference type="EMBL" id="KAK7693313.1"/>
    </source>
</evidence>
<evidence type="ECO:0000313" key="8">
    <source>
        <dbReference type="Proteomes" id="UP001385951"/>
    </source>
</evidence>
<evidence type="ECO:0000256" key="2">
    <source>
        <dbReference type="ARBA" id="ARBA00022602"/>
    </source>
</evidence>
<dbReference type="InterPro" id="IPR002088">
    <property type="entry name" value="Prenyl_trans_a"/>
</dbReference>